<proteinExistence type="predicted"/>
<dbReference type="Proteomes" id="UP000817658">
    <property type="component" value="Chromosome 1"/>
</dbReference>
<gene>
    <name evidence="1" type="ORF">P0592G05.12</name>
</gene>
<dbReference type="AlphaFoldDB" id="Q5JJP4"/>
<sequence length="102" mass="11424">MNGVRRRLAVVRESGSGRRREALGVRRSWFRHWLAASRHAIVNAIPAPTAVPQDHTRCRLQPLLSSCFCLPPFRLAFDEAALVRVFDSVTVVGSRCRLEGGE</sequence>
<name>Q5JJP4_ORYSJ</name>
<organism evidence="1">
    <name type="scientific">Oryza sativa subsp. japonica</name>
    <name type="common">Rice</name>
    <dbReference type="NCBI Taxonomy" id="39947"/>
    <lineage>
        <taxon>Eukaryota</taxon>
        <taxon>Viridiplantae</taxon>
        <taxon>Streptophyta</taxon>
        <taxon>Embryophyta</taxon>
        <taxon>Tracheophyta</taxon>
        <taxon>Spermatophyta</taxon>
        <taxon>Magnoliopsida</taxon>
        <taxon>Liliopsida</taxon>
        <taxon>Poales</taxon>
        <taxon>Poaceae</taxon>
        <taxon>BOP clade</taxon>
        <taxon>Oryzoideae</taxon>
        <taxon>Oryzeae</taxon>
        <taxon>Oryzinae</taxon>
        <taxon>Oryza</taxon>
        <taxon>Oryza sativa</taxon>
    </lineage>
</organism>
<reference evidence="1" key="1">
    <citation type="journal article" date="2002" name="Nature">
        <title>The genome sequence and structure of rice chromosome 1.</title>
        <authorList>
            <person name="Sasaki T."/>
            <person name="Matsumoto T."/>
            <person name="Yamamoto K."/>
            <person name="Sakata K."/>
            <person name="Baba T."/>
            <person name="Katayose Y."/>
            <person name="Wu J."/>
            <person name="Niimura Y."/>
            <person name="Cheng Z."/>
            <person name="Nagamura Y."/>
            <person name="Antonio B.A."/>
            <person name="Kanamori H."/>
            <person name="Hosokawa S."/>
            <person name="Masukawa M."/>
            <person name="Arikawa K."/>
            <person name="Chiden Y."/>
            <person name="Hayashi M."/>
            <person name="Okamoto M."/>
            <person name="Ando T."/>
            <person name="Aoki H."/>
            <person name="Arita K."/>
            <person name="Hamada M."/>
            <person name="Harada C."/>
            <person name="Hijishita S."/>
            <person name="Honda M."/>
            <person name="Ichikawa Y."/>
            <person name="Idonuma A."/>
            <person name="Iijima M."/>
            <person name="Ikeda M."/>
            <person name="Ikeno M."/>
            <person name="Itoh S."/>
            <person name="Itoh T."/>
            <person name="Itoh Y."/>
            <person name="Itoh Y."/>
            <person name="Iwabuchi A."/>
            <person name="Kamiya K."/>
            <person name="Karasawa W."/>
            <person name="Katagiri S."/>
            <person name="Kikuta A."/>
            <person name="Kobayashi N."/>
            <person name="Kono I."/>
            <person name="Machita K."/>
            <person name="Maehara T."/>
            <person name="Mizuno H."/>
            <person name="Mizubayashi T."/>
            <person name="Mukai Y."/>
            <person name="Nagasaki H."/>
            <person name="Nakashima M."/>
            <person name="Nakama Y."/>
            <person name="Nakamichi Y."/>
            <person name="Nakamura M."/>
            <person name="Namiki N."/>
            <person name="Negishi M."/>
            <person name="Ohta I."/>
            <person name="Ono N."/>
            <person name="Saji S."/>
            <person name="Sakai K."/>
            <person name="Shibata M."/>
            <person name="Shimokawa T."/>
            <person name="Shomura A."/>
            <person name="Song J."/>
            <person name="Takazaki Y."/>
            <person name="Terasawa K."/>
            <person name="Tsuji K."/>
            <person name="Waki K."/>
            <person name="Yamagata H."/>
            <person name="Yamane H."/>
            <person name="Yoshiki S."/>
            <person name="Yoshihara R."/>
            <person name="Yukawa K."/>
            <person name="Zhong H."/>
            <person name="Iwama H."/>
            <person name="Endo T."/>
            <person name="Ito H."/>
            <person name="Hahn J.H."/>
            <person name="Kim H.I."/>
            <person name="Eun M.Y."/>
            <person name="Yano M."/>
            <person name="Jiang J."/>
            <person name="Gojobori T."/>
        </authorList>
    </citation>
    <scope>NUCLEOTIDE SEQUENCE</scope>
</reference>
<accession>Q5JJP4</accession>
<dbReference type="EMBL" id="AP004672">
    <property type="protein sequence ID" value="BAD88302.1"/>
    <property type="molecule type" value="Genomic_DNA"/>
</dbReference>
<protein>
    <submittedName>
        <fullName evidence="1">Uncharacterized protein</fullName>
    </submittedName>
</protein>
<evidence type="ECO:0000313" key="1">
    <source>
        <dbReference type="EMBL" id="BAD88302.1"/>
    </source>
</evidence>